<evidence type="ECO:0000313" key="2">
    <source>
        <dbReference type="Proteomes" id="UP000524246"/>
    </source>
</evidence>
<sequence>MSSESSKGNNPVLWEKLLNELEDKLQLGLLDRLRRVAAYHFEGDILILEPGTDQDREYFKGKAINQTLRLFAEKVAKVEKVRID</sequence>
<reference evidence="1 2" key="1">
    <citation type="journal article" date="2020" name="Biotechnol. Biofuels">
        <title>New insights from the biogas microbiome by comprehensive genome-resolved metagenomics of nearly 1600 species originating from multiple anaerobic digesters.</title>
        <authorList>
            <person name="Campanaro S."/>
            <person name="Treu L."/>
            <person name="Rodriguez-R L.M."/>
            <person name="Kovalovszki A."/>
            <person name="Ziels R.M."/>
            <person name="Maus I."/>
            <person name="Zhu X."/>
            <person name="Kougias P.G."/>
            <person name="Basile A."/>
            <person name="Luo G."/>
            <person name="Schluter A."/>
            <person name="Konstantinidis K.T."/>
            <person name="Angelidaki I."/>
        </authorList>
    </citation>
    <scope>NUCLEOTIDE SEQUENCE [LARGE SCALE GENOMIC DNA]</scope>
    <source>
        <strain evidence="1">AS27yjCOA_65</strain>
    </source>
</reference>
<proteinExistence type="predicted"/>
<dbReference type="Proteomes" id="UP000524246">
    <property type="component" value="Unassembled WGS sequence"/>
</dbReference>
<gene>
    <name evidence="1" type="ORF">GYA55_00165</name>
</gene>
<name>A0A7X9II07_9DELT</name>
<organism evidence="1 2">
    <name type="scientific">SAR324 cluster bacterium</name>
    <dbReference type="NCBI Taxonomy" id="2024889"/>
    <lineage>
        <taxon>Bacteria</taxon>
        <taxon>Deltaproteobacteria</taxon>
        <taxon>SAR324 cluster</taxon>
    </lineage>
</organism>
<comment type="caution">
    <text evidence="1">The sequence shown here is derived from an EMBL/GenBank/DDBJ whole genome shotgun (WGS) entry which is preliminary data.</text>
</comment>
<evidence type="ECO:0000313" key="1">
    <source>
        <dbReference type="EMBL" id="NMC61558.1"/>
    </source>
</evidence>
<accession>A0A7X9II07</accession>
<protein>
    <recommendedName>
        <fullName evidence="3">DnaA N-terminal domain-containing protein</fullName>
    </recommendedName>
</protein>
<dbReference type="AlphaFoldDB" id="A0A7X9II07"/>
<dbReference type="EMBL" id="JAAZON010000007">
    <property type="protein sequence ID" value="NMC61558.1"/>
    <property type="molecule type" value="Genomic_DNA"/>
</dbReference>
<evidence type="ECO:0008006" key="3">
    <source>
        <dbReference type="Google" id="ProtNLM"/>
    </source>
</evidence>